<proteinExistence type="predicted"/>
<accession>B1Y3M7</accession>
<protein>
    <submittedName>
        <fullName evidence="1">Uncharacterized protein</fullName>
    </submittedName>
</protein>
<dbReference type="AlphaFoldDB" id="B1Y3M7"/>
<sequence length="81" mass="8480">MSTAHDLEKLVRAVGDVTCLVSVAADLAESIDAGDHGRTHVLAAVLRALRVQARAAFDLADAQWMDAHRAATATTTPEQGA</sequence>
<name>B1Y3M7_LEPCP</name>
<dbReference type="STRING" id="395495.Lcho_3474"/>
<gene>
    <name evidence="1" type="ordered locus">Lcho_3474</name>
</gene>
<organism evidence="1 2">
    <name type="scientific">Leptothrix cholodnii (strain ATCC 51168 / LMG 8142 / SP-6)</name>
    <name type="common">Leptothrix discophora (strain SP-6)</name>
    <dbReference type="NCBI Taxonomy" id="395495"/>
    <lineage>
        <taxon>Bacteria</taxon>
        <taxon>Pseudomonadati</taxon>
        <taxon>Pseudomonadota</taxon>
        <taxon>Betaproteobacteria</taxon>
        <taxon>Burkholderiales</taxon>
        <taxon>Sphaerotilaceae</taxon>
        <taxon>Leptothrix</taxon>
    </lineage>
</organism>
<evidence type="ECO:0000313" key="2">
    <source>
        <dbReference type="Proteomes" id="UP000001693"/>
    </source>
</evidence>
<evidence type="ECO:0000313" key="1">
    <source>
        <dbReference type="EMBL" id="ACB35730.1"/>
    </source>
</evidence>
<dbReference type="EMBL" id="CP001013">
    <property type="protein sequence ID" value="ACB35730.1"/>
    <property type="molecule type" value="Genomic_DNA"/>
</dbReference>
<dbReference type="HOGENOM" id="CLU_2569627_0_0_4"/>
<reference evidence="1 2" key="1">
    <citation type="submission" date="2008-03" db="EMBL/GenBank/DDBJ databases">
        <title>Complete sequence of Leptothrix cholodnii SP-6.</title>
        <authorList>
            <consortium name="US DOE Joint Genome Institute"/>
            <person name="Copeland A."/>
            <person name="Lucas S."/>
            <person name="Lapidus A."/>
            <person name="Glavina del Rio T."/>
            <person name="Dalin E."/>
            <person name="Tice H."/>
            <person name="Bruce D."/>
            <person name="Goodwin L."/>
            <person name="Pitluck S."/>
            <person name="Chertkov O."/>
            <person name="Brettin T."/>
            <person name="Detter J.C."/>
            <person name="Han C."/>
            <person name="Kuske C.R."/>
            <person name="Schmutz J."/>
            <person name="Larimer F."/>
            <person name="Land M."/>
            <person name="Hauser L."/>
            <person name="Kyrpides N."/>
            <person name="Lykidis A."/>
            <person name="Emerson D."/>
            <person name="Richardson P."/>
        </authorList>
    </citation>
    <scope>NUCLEOTIDE SEQUENCE [LARGE SCALE GENOMIC DNA]</scope>
    <source>
        <strain evidence="2">ATCC 51168 / LMG 8142 / SP-6</strain>
    </source>
</reference>
<dbReference type="RefSeq" id="WP_012348477.1">
    <property type="nucleotide sequence ID" value="NC_010524.1"/>
</dbReference>
<dbReference type="KEGG" id="lch:Lcho_3474"/>
<dbReference type="Proteomes" id="UP000001693">
    <property type="component" value="Chromosome"/>
</dbReference>
<keyword evidence="2" id="KW-1185">Reference proteome</keyword>